<protein>
    <recommendedName>
        <fullName evidence="3">Transglutaminase-like domain-containing protein</fullName>
    </recommendedName>
</protein>
<reference evidence="1 2" key="1">
    <citation type="journal article" date="2013" name="Genome Biol. Evol.">
        <title>Genomes of Stigonematalean cyanobacteria (subsection V) and the evolution of oxygenic photosynthesis from prokaryotes to plastids.</title>
        <authorList>
            <person name="Dagan T."/>
            <person name="Roettger M."/>
            <person name="Stucken K."/>
            <person name="Landan G."/>
            <person name="Koch R."/>
            <person name="Major P."/>
            <person name="Gould S.B."/>
            <person name="Goremykin V.V."/>
            <person name="Rippka R."/>
            <person name="Tandeau de Marsac N."/>
            <person name="Gugger M."/>
            <person name="Lockhart P.J."/>
            <person name="Allen J.F."/>
            <person name="Brune I."/>
            <person name="Maus I."/>
            <person name="Puhler A."/>
            <person name="Martin W.F."/>
        </authorList>
    </citation>
    <scope>NUCLEOTIDE SEQUENCE [LARGE SCALE GENOMIC DNA]</scope>
    <source>
        <strain evidence="1 2">PCC 7110</strain>
    </source>
</reference>
<sequence>MKKKNLPANSPCEVLQTILAPYAAMKHLDCQDLARVIITVLAEIDIPYEVFVGRVSYQKWQSPKHIWIDIHGEMRIDFRLKHCTRLQADMISSKTMPYGVFNPYDFPEYVYRGDAIYMTVPPKPILEEILDPMRREPVDCSFY</sequence>
<name>A0A139WQD0_9CYAN</name>
<comment type="caution">
    <text evidence="1">The sequence shown here is derived from an EMBL/GenBank/DDBJ whole genome shotgun (WGS) entry which is preliminary data.</text>
</comment>
<evidence type="ECO:0008006" key="3">
    <source>
        <dbReference type="Google" id="ProtNLM"/>
    </source>
</evidence>
<evidence type="ECO:0000313" key="2">
    <source>
        <dbReference type="Proteomes" id="UP000076925"/>
    </source>
</evidence>
<accession>A0A139WQD0</accession>
<evidence type="ECO:0000313" key="1">
    <source>
        <dbReference type="EMBL" id="KYC34628.1"/>
    </source>
</evidence>
<dbReference type="Proteomes" id="UP000076925">
    <property type="component" value="Unassembled WGS sequence"/>
</dbReference>
<organism evidence="1 2">
    <name type="scientific">Scytonema hofmannii PCC 7110</name>
    <dbReference type="NCBI Taxonomy" id="128403"/>
    <lineage>
        <taxon>Bacteria</taxon>
        <taxon>Bacillati</taxon>
        <taxon>Cyanobacteriota</taxon>
        <taxon>Cyanophyceae</taxon>
        <taxon>Nostocales</taxon>
        <taxon>Scytonemataceae</taxon>
        <taxon>Scytonema</taxon>
    </lineage>
</organism>
<dbReference type="RefSeq" id="WP_017740890.1">
    <property type="nucleotide sequence ID" value="NZ_KQ976356.1"/>
</dbReference>
<dbReference type="EMBL" id="ANNX02000078">
    <property type="protein sequence ID" value="KYC34628.1"/>
    <property type="molecule type" value="Genomic_DNA"/>
</dbReference>
<dbReference type="OrthoDB" id="489896at2"/>
<dbReference type="STRING" id="128403.WA1_51520"/>
<dbReference type="AlphaFoldDB" id="A0A139WQD0"/>
<keyword evidence="2" id="KW-1185">Reference proteome</keyword>
<gene>
    <name evidence="1" type="ORF">WA1_51520</name>
</gene>
<proteinExistence type="predicted"/>